<feature type="transmembrane region" description="Helical" evidence="1">
    <location>
        <begin position="6"/>
        <end position="26"/>
    </location>
</feature>
<keyword evidence="3" id="KW-1185">Reference proteome</keyword>
<sequence>MFFGLAFMGGWAAAAGALVYAVVTLVRIRSEDWMRRHGHPLARLLAPTPAFLRFDVTLAVTALLADLWLVSTAIVFGADGVFIEDWMGYPGMMDLTGRGYQAAVVSALHTTAWWTCGIAVLGRCWITAGVQVCLLPPAAWWIGTFDTYYT</sequence>
<proteinExistence type="predicted"/>
<evidence type="ECO:0000256" key="1">
    <source>
        <dbReference type="SAM" id="Phobius"/>
    </source>
</evidence>
<keyword evidence="1" id="KW-0472">Membrane</keyword>
<name>A0A0K8PK45_STRAJ</name>
<organism evidence="2 3">
    <name type="scientific">Streptomyces azureus</name>
    <dbReference type="NCBI Taxonomy" id="146537"/>
    <lineage>
        <taxon>Bacteria</taxon>
        <taxon>Bacillati</taxon>
        <taxon>Actinomycetota</taxon>
        <taxon>Actinomycetes</taxon>
        <taxon>Kitasatosporales</taxon>
        <taxon>Streptomycetaceae</taxon>
        <taxon>Streptomyces</taxon>
    </lineage>
</organism>
<gene>
    <name evidence="2" type="ORF">SAZU_2521</name>
</gene>
<keyword evidence="1" id="KW-1133">Transmembrane helix</keyword>
<reference evidence="2" key="1">
    <citation type="journal article" date="2015" name="Genome Announc.">
        <title>Draft Genome Sequence of Thiostrepton-Producing Streptomyces azureus ATCC 14921.</title>
        <authorList>
            <person name="Sakihara K."/>
            <person name="Maeda J."/>
            <person name="Tashiro K."/>
            <person name="Fujino Y."/>
            <person name="Kuhara S."/>
            <person name="Ohshima T."/>
            <person name="Ogata S."/>
            <person name="Doi K."/>
        </authorList>
    </citation>
    <scope>NUCLEOTIDE SEQUENCE [LARGE SCALE GENOMIC DNA]</scope>
    <source>
        <strain evidence="2">ATCC14921</strain>
    </source>
</reference>
<evidence type="ECO:0000313" key="3">
    <source>
        <dbReference type="Proteomes" id="UP000053859"/>
    </source>
</evidence>
<protein>
    <submittedName>
        <fullName evidence="2">Uncharacterized protein</fullName>
    </submittedName>
</protein>
<dbReference type="PATRIC" id="fig|146537.3.peg.2663"/>
<evidence type="ECO:0000313" key="2">
    <source>
        <dbReference type="EMBL" id="GAP47784.1"/>
    </source>
</evidence>
<dbReference type="Proteomes" id="UP000053859">
    <property type="component" value="Unassembled WGS sequence"/>
</dbReference>
<keyword evidence="1" id="KW-0812">Transmembrane</keyword>
<dbReference type="EMBL" id="DF968242">
    <property type="protein sequence ID" value="GAP47784.1"/>
    <property type="molecule type" value="Genomic_DNA"/>
</dbReference>
<dbReference type="AlphaFoldDB" id="A0A0K8PK45"/>
<accession>A0A0K8PK45</accession>